<comment type="similarity">
    <text evidence="2 10">Belongs to the ribonucleoside diphosphate reductase class-2 family.</text>
</comment>
<evidence type="ECO:0000256" key="8">
    <source>
        <dbReference type="ARBA" id="ARBA00023285"/>
    </source>
</evidence>
<dbReference type="PRINTS" id="PR01183">
    <property type="entry name" value="RIBORDTASEM1"/>
</dbReference>
<keyword evidence="7" id="KW-1015">Disulfide bond</keyword>
<sequence>MNQTLYASKSLTYNDVLKECLAYFNNDELATTTWINKYCLKDRHGNYLEKSPDDMHQRMAREFGRIENKYALTDTISEHLSEYGKIRKPLDETKIYQLFKDFKYVIPQGSVMFGLGNEHVIASLSNCIVVPSVLDSYGGVCTTDEQLAQLFKRRCGVGVDLSELRPKNALVSNAAGSTTGAVSFMNRFSNTTREVAQNGRRGALMLTMDVKHPDIEDFITIKQDLTKITGANISIRLSDEFMQAVVNNTKFTLQWPIDSKTPPYTKEIDAKDLWDKIITCAHNTAEPGLIFWDRQHQYSTSSVYPEFKNSSTNPCSEIAMQGGDSCRLIAVNLFSFVDKPFTKKAKFNFKKFYEVVYETQRLMDDLVDLELEAVERILTKVNADPEPDAIKRNEKDLWNLLAETGRKGRRTGLGFTALADAVAALGIKFDTDEALTVVDDIMKTKMTAEFDSSIDMAITRGQFEVFSRNIEDTSEFVQMLANEFPDTYNRMMEHGRRNISISTVAPTGSLSMLAQVSSGIEPVFLLSYVRRRKVNTNDDNSKVDFVDDLGDAFEEFTVYHKKFETWMNITGKTDIADSPYAGATAPEIDWKKRVELQALVQKYTTHSISSTINLAKDVTVDLVGDIYVDSWQKGLKGITVYRDGSRSGILVATDDKTKEDKITTTETLVAKRPDKIEAEIVRFHNESEKWLAVIGLVEGRPYEIFTGQMKDAFNLPEWVNKGWVIKQRNDDGLSRYDFQYIDNEGYKITIEGLSRSFDKEFWNYAKLISGVLRHGMPIPYVVDLIQNLNLYDDHINTWKNGVARALKRFVPEGTEAVDKKCSSCNDPEGLIFEEGCLKCKSCGYSKCG</sequence>
<proteinExistence type="inferred from homology"/>
<dbReference type="Gene3D" id="3.20.70.20">
    <property type="match status" value="1"/>
</dbReference>
<evidence type="ECO:0000256" key="2">
    <source>
        <dbReference type="ARBA" id="ARBA00007405"/>
    </source>
</evidence>
<protein>
    <recommendedName>
        <fullName evidence="10">Vitamin B12-dependent ribonucleotide reductase</fullName>
        <ecNumber evidence="10">1.17.4.1</ecNumber>
    </recommendedName>
</protein>
<accession>A0A1H1NVA6</accession>
<dbReference type="STRING" id="1249933.SAMN04489797_0704"/>
<evidence type="ECO:0000259" key="11">
    <source>
        <dbReference type="Pfam" id="PF02867"/>
    </source>
</evidence>
<keyword evidence="13" id="KW-1185">Reference proteome</keyword>
<keyword evidence="6 10" id="KW-0560">Oxidoreductase</keyword>
<comment type="catalytic activity">
    <reaction evidence="9 10">
        <text>a 2'-deoxyribonucleoside 5'-diphosphate + [thioredoxin]-disulfide + H2O = a ribonucleoside 5'-diphosphate + [thioredoxin]-dithiol</text>
        <dbReference type="Rhea" id="RHEA:23252"/>
        <dbReference type="Rhea" id="RHEA-COMP:10698"/>
        <dbReference type="Rhea" id="RHEA-COMP:10700"/>
        <dbReference type="ChEBI" id="CHEBI:15377"/>
        <dbReference type="ChEBI" id="CHEBI:29950"/>
        <dbReference type="ChEBI" id="CHEBI:50058"/>
        <dbReference type="ChEBI" id="CHEBI:57930"/>
        <dbReference type="ChEBI" id="CHEBI:73316"/>
        <dbReference type="EC" id="1.17.4.1"/>
    </reaction>
</comment>
<evidence type="ECO:0000313" key="13">
    <source>
        <dbReference type="Proteomes" id="UP000198963"/>
    </source>
</evidence>
<dbReference type="EC" id="1.17.4.1" evidence="10"/>
<name>A0A1H1NVA6_9FLAO</name>
<dbReference type="InterPro" id="IPR000788">
    <property type="entry name" value="RNR_lg_C"/>
</dbReference>
<dbReference type="InterPro" id="IPR050862">
    <property type="entry name" value="RdRp_reductase_class-2"/>
</dbReference>
<dbReference type="InterPro" id="IPR013344">
    <property type="entry name" value="RNR_NrdJ/NrdZ"/>
</dbReference>
<keyword evidence="8 10" id="KW-0170">Cobalt</keyword>
<evidence type="ECO:0000256" key="1">
    <source>
        <dbReference type="ARBA" id="ARBA00001922"/>
    </source>
</evidence>
<evidence type="ECO:0000256" key="5">
    <source>
        <dbReference type="ARBA" id="ARBA00022741"/>
    </source>
</evidence>
<dbReference type="AlphaFoldDB" id="A0A1H1NVA6"/>
<dbReference type="GO" id="GO:0004748">
    <property type="term" value="F:ribonucleoside-diphosphate reductase activity, thioredoxin disulfide as acceptor"/>
    <property type="evidence" value="ECO:0007669"/>
    <property type="project" value="UniProtKB-EC"/>
</dbReference>
<keyword evidence="5 10" id="KW-0547">Nucleotide-binding</keyword>
<dbReference type="Proteomes" id="UP000198963">
    <property type="component" value="Chromosome I"/>
</dbReference>
<evidence type="ECO:0000256" key="6">
    <source>
        <dbReference type="ARBA" id="ARBA00023002"/>
    </source>
</evidence>
<keyword evidence="3 10" id="KW-0846">Cobalamin</keyword>
<evidence type="ECO:0000256" key="7">
    <source>
        <dbReference type="ARBA" id="ARBA00023157"/>
    </source>
</evidence>
<dbReference type="NCBIfam" id="TIGR02504">
    <property type="entry name" value="NrdJ_Z"/>
    <property type="match status" value="1"/>
</dbReference>
<dbReference type="GO" id="GO:0000166">
    <property type="term" value="F:nucleotide binding"/>
    <property type="evidence" value="ECO:0007669"/>
    <property type="project" value="UniProtKB-KW"/>
</dbReference>
<dbReference type="EMBL" id="LT629774">
    <property type="protein sequence ID" value="SDS02863.1"/>
    <property type="molecule type" value="Genomic_DNA"/>
</dbReference>
<evidence type="ECO:0000256" key="9">
    <source>
        <dbReference type="ARBA" id="ARBA00047754"/>
    </source>
</evidence>
<dbReference type="GO" id="GO:0031419">
    <property type="term" value="F:cobalamin binding"/>
    <property type="evidence" value="ECO:0007669"/>
    <property type="project" value="UniProtKB-KW"/>
</dbReference>
<comment type="function">
    <text evidence="10">Catalyzes the reduction of ribonucleotides to deoxyribonucleotides. May function to provide a pool of deoxyribonucleotide precursors for DNA repair during oxygen limitation and/or for immediate growth after restoration of oxygen.</text>
</comment>
<dbReference type="PANTHER" id="PTHR43371:SF1">
    <property type="entry name" value="RIBONUCLEOSIDE-DIPHOSPHATE REDUCTASE"/>
    <property type="match status" value="1"/>
</dbReference>
<dbReference type="RefSeq" id="WP_092444309.1">
    <property type="nucleotide sequence ID" value="NZ_LT629774.1"/>
</dbReference>
<dbReference type="PANTHER" id="PTHR43371">
    <property type="entry name" value="VITAMIN B12-DEPENDENT RIBONUCLEOTIDE REDUCTASE"/>
    <property type="match status" value="1"/>
</dbReference>
<organism evidence="12 13">
    <name type="scientific">Winogradskyella sediminis</name>
    <dbReference type="NCBI Taxonomy" id="1382466"/>
    <lineage>
        <taxon>Bacteria</taxon>
        <taxon>Pseudomonadati</taxon>
        <taxon>Bacteroidota</taxon>
        <taxon>Flavobacteriia</taxon>
        <taxon>Flavobacteriales</taxon>
        <taxon>Flavobacteriaceae</taxon>
        <taxon>Winogradskyella</taxon>
    </lineage>
</organism>
<dbReference type="GO" id="GO:0071897">
    <property type="term" value="P:DNA biosynthetic process"/>
    <property type="evidence" value="ECO:0007669"/>
    <property type="project" value="UniProtKB-KW"/>
</dbReference>
<evidence type="ECO:0000313" key="12">
    <source>
        <dbReference type="EMBL" id="SDS02863.1"/>
    </source>
</evidence>
<reference evidence="12 13" key="1">
    <citation type="submission" date="2016-10" db="EMBL/GenBank/DDBJ databases">
        <authorList>
            <person name="Varghese N."/>
            <person name="Submissions S."/>
        </authorList>
    </citation>
    <scope>NUCLEOTIDE SEQUENCE [LARGE SCALE GENOMIC DNA]</scope>
    <source>
        <strain evidence="12 13">RHA_55</strain>
    </source>
</reference>
<keyword evidence="4 10" id="KW-0237">DNA synthesis</keyword>
<comment type="cofactor">
    <cofactor evidence="1 10">
        <name>adenosylcob(III)alamin</name>
        <dbReference type="ChEBI" id="CHEBI:18408"/>
    </cofactor>
</comment>
<evidence type="ECO:0000256" key="3">
    <source>
        <dbReference type="ARBA" id="ARBA00022628"/>
    </source>
</evidence>
<dbReference type="CDD" id="cd02888">
    <property type="entry name" value="RNR_II_dimer"/>
    <property type="match status" value="1"/>
</dbReference>
<evidence type="ECO:0000256" key="4">
    <source>
        <dbReference type="ARBA" id="ARBA00022634"/>
    </source>
</evidence>
<dbReference type="Pfam" id="PF02867">
    <property type="entry name" value="Ribonuc_red_lgC"/>
    <property type="match status" value="1"/>
</dbReference>
<dbReference type="SUPFAM" id="SSF51998">
    <property type="entry name" value="PFL-like glycyl radical enzymes"/>
    <property type="match status" value="1"/>
</dbReference>
<feature type="domain" description="Ribonucleotide reductase large subunit C-terminal" evidence="11">
    <location>
        <begin position="125"/>
        <end position="641"/>
    </location>
</feature>
<gene>
    <name evidence="12" type="ORF">SAMN04489797_0704</name>
</gene>
<evidence type="ECO:0000256" key="10">
    <source>
        <dbReference type="RuleBase" id="RU364064"/>
    </source>
</evidence>